<dbReference type="EMBL" id="JAFCIX010000351">
    <property type="protein sequence ID" value="KAH6593585.1"/>
    <property type="molecule type" value="Genomic_DNA"/>
</dbReference>
<feature type="coiled-coil region" evidence="1">
    <location>
        <begin position="172"/>
        <end position="199"/>
    </location>
</feature>
<protein>
    <submittedName>
        <fullName evidence="4">Uncharacterized protein</fullName>
    </submittedName>
</protein>
<organism evidence="4 5">
    <name type="scientific">Batrachochytrium salamandrivorans</name>
    <dbReference type="NCBI Taxonomy" id="1357716"/>
    <lineage>
        <taxon>Eukaryota</taxon>
        <taxon>Fungi</taxon>
        <taxon>Fungi incertae sedis</taxon>
        <taxon>Chytridiomycota</taxon>
        <taxon>Chytridiomycota incertae sedis</taxon>
        <taxon>Chytridiomycetes</taxon>
        <taxon>Rhizophydiales</taxon>
        <taxon>Rhizophydiales incertae sedis</taxon>
        <taxon>Batrachochytrium</taxon>
    </lineage>
</organism>
<evidence type="ECO:0000256" key="3">
    <source>
        <dbReference type="SAM" id="SignalP"/>
    </source>
</evidence>
<comment type="caution">
    <text evidence="4">The sequence shown here is derived from an EMBL/GenBank/DDBJ whole genome shotgun (WGS) entry which is preliminary data.</text>
</comment>
<sequence length="271" mass="31387">MIFAYIAIIPALIASVHAAVIPVTLNGQNLSELRKRAGEDRQWDGGSPQEGEDSPTNQSRPTPPLRLRSGDKQKIDKIDARIAKNDQRVKTKQEQKDQERHEQYNWELMLANAETRMELKVKSAKESSDLELKSKTESINRKREREEKKKNPRQRILNKLDKEQESLIEIMATALEKVISKLNSDLVKTRNKIKEKRNKMKLKWDLQDMKKDAKEKYRASELERRRELALEIAEVRAKDKENGINGSIFDRMRRMVAGMKARARKGKTDGS</sequence>
<gene>
    <name evidence="4" type="ORF">BASA50_007254</name>
</gene>
<feature type="region of interest" description="Disordered" evidence="2">
    <location>
        <begin position="122"/>
        <end position="153"/>
    </location>
</feature>
<keyword evidence="3" id="KW-0732">Signal</keyword>
<proteinExistence type="predicted"/>
<evidence type="ECO:0000256" key="2">
    <source>
        <dbReference type="SAM" id="MobiDB-lite"/>
    </source>
</evidence>
<feature type="signal peptide" evidence="3">
    <location>
        <begin position="1"/>
        <end position="18"/>
    </location>
</feature>
<keyword evidence="5" id="KW-1185">Reference proteome</keyword>
<evidence type="ECO:0000313" key="5">
    <source>
        <dbReference type="Proteomes" id="UP001648503"/>
    </source>
</evidence>
<evidence type="ECO:0000256" key="1">
    <source>
        <dbReference type="SAM" id="Coils"/>
    </source>
</evidence>
<name>A0ABQ8F846_9FUNG</name>
<evidence type="ECO:0000313" key="4">
    <source>
        <dbReference type="EMBL" id="KAH6593585.1"/>
    </source>
</evidence>
<reference evidence="4 5" key="1">
    <citation type="submission" date="2021-02" db="EMBL/GenBank/DDBJ databases">
        <title>Variation within the Batrachochytrium salamandrivorans European outbreak.</title>
        <authorList>
            <person name="Kelly M."/>
            <person name="Pasmans F."/>
            <person name="Shea T.P."/>
            <person name="Munoz J.F."/>
            <person name="Carranza S."/>
            <person name="Cuomo C.A."/>
            <person name="Martel A."/>
        </authorList>
    </citation>
    <scope>NUCLEOTIDE SEQUENCE [LARGE SCALE GENOMIC DNA]</scope>
    <source>
        <strain evidence="4 5">AMFP18/2</strain>
    </source>
</reference>
<feature type="compositionally biased region" description="Basic and acidic residues" evidence="2">
    <location>
        <begin position="122"/>
        <end position="149"/>
    </location>
</feature>
<dbReference type="Proteomes" id="UP001648503">
    <property type="component" value="Unassembled WGS sequence"/>
</dbReference>
<feature type="chain" id="PRO_5046340180" evidence="3">
    <location>
        <begin position="19"/>
        <end position="271"/>
    </location>
</feature>
<feature type="region of interest" description="Disordered" evidence="2">
    <location>
        <begin position="37"/>
        <end position="102"/>
    </location>
</feature>
<keyword evidence="1" id="KW-0175">Coiled coil</keyword>
<feature type="compositionally biased region" description="Basic and acidic residues" evidence="2">
    <location>
        <begin position="68"/>
        <end position="102"/>
    </location>
</feature>
<accession>A0ABQ8F846</accession>